<accession>A0A1J4JNV5</accession>
<reference evidence="2" key="1">
    <citation type="submission" date="2016-10" db="EMBL/GenBank/DDBJ databases">
        <authorList>
            <person name="Benchimol M."/>
            <person name="Almeida L.G."/>
            <person name="Vasconcelos A.T."/>
            <person name="Perreira-Neves A."/>
            <person name="Rosa I.A."/>
            <person name="Tasca T."/>
            <person name="Bogo M.R."/>
            <person name="de Souza W."/>
        </authorList>
    </citation>
    <scope>NUCLEOTIDE SEQUENCE [LARGE SCALE GENOMIC DNA]</scope>
    <source>
        <strain evidence="2">K</strain>
    </source>
</reference>
<proteinExistence type="predicted"/>
<dbReference type="AlphaFoldDB" id="A0A1J4JNV5"/>
<dbReference type="RefSeq" id="XP_068352342.1">
    <property type="nucleotide sequence ID" value="XM_068509629.1"/>
</dbReference>
<protein>
    <submittedName>
        <fullName evidence="2">Uncharacterized protein</fullName>
    </submittedName>
</protein>
<sequence>MVIFGFILMVFEIGQIESNTISATCAISSLDASGESTSNFTFISLKHLGFFCHSPEIVDFMELILILLSSKIYLTLSHAETPSANSKKLIADGADPSFDVDVKKHRLGVEQSHSSPFICLTNTDDLLFVLGRFIYVEILNNYQKLISELLTRYN</sequence>
<organism evidence="2 3">
    <name type="scientific">Tritrichomonas foetus</name>
    <dbReference type="NCBI Taxonomy" id="1144522"/>
    <lineage>
        <taxon>Eukaryota</taxon>
        <taxon>Metamonada</taxon>
        <taxon>Parabasalia</taxon>
        <taxon>Tritrichomonadida</taxon>
        <taxon>Tritrichomonadidae</taxon>
        <taxon>Tritrichomonas</taxon>
    </lineage>
</organism>
<feature type="signal peptide" evidence="1">
    <location>
        <begin position="1"/>
        <end position="18"/>
    </location>
</feature>
<evidence type="ECO:0000313" key="3">
    <source>
        <dbReference type="Proteomes" id="UP000179807"/>
    </source>
</evidence>
<keyword evidence="1" id="KW-0732">Signal</keyword>
<feature type="chain" id="PRO_5012701253" evidence="1">
    <location>
        <begin position="19"/>
        <end position="154"/>
    </location>
</feature>
<evidence type="ECO:0000313" key="2">
    <source>
        <dbReference type="EMBL" id="OHS99205.1"/>
    </source>
</evidence>
<name>A0A1J4JNV5_9EUKA</name>
<dbReference type="EMBL" id="MLAK01001017">
    <property type="protein sequence ID" value="OHS99205.1"/>
    <property type="molecule type" value="Genomic_DNA"/>
</dbReference>
<dbReference type="VEuPathDB" id="TrichDB:TRFO_34386"/>
<evidence type="ECO:0000256" key="1">
    <source>
        <dbReference type="SAM" id="SignalP"/>
    </source>
</evidence>
<keyword evidence="3" id="KW-1185">Reference proteome</keyword>
<dbReference type="Proteomes" id="UP000179807">
    <property type="component" value="Unassembled WGS sequence"/>
</dbReference>
<gene>
    <name evidence="2" type="ORF">TRFO_34386</name>
</gene>
<dbReference type="GeneID" id="94844333"/>
<comment type="caution">
    <text evidence="2">The sequence shown here is derived from an EMBL/GenBank/DDBJ whole genome shotgun (WGS) entry which is preliminary data.</text>
</comment>